<organism evidence="2 3">
    <name type="scientific">Staurois parvus</name>
    <dbReference type="NCBI Taxonomy" id="386267"/>
    <lineage>
        <taxon>Eukaryota</taxon>
        <taxon>Metazoa</taxon>
        <taxon>Chordata</taxon>
        <taxon>Craniata</taxon>
        <taxon>Vertebrata</taxon>
        <taxon>Euteleostomi</taxon>
        <taxon>Amphibia</taxon>
        <taxon>Batrachia</taxon>
        <taxon>Anura</taxon>
        <taxon>Neobatrachia</taxon>
        <taxon>Ranoidea</taxon>
        <taxon>Ranidae</taxon>
        <taxon>Staurois</taxon>
    </lineage>
</organism>
<feature type="compositionally biased region" description="Polar residues" evidence="1">
    <location>
        <begin position="1"/>
        <end position="10"/>
    </location>
</feature>
<feature type="region of interest" description="Disordered" evidence="1">
    <location>
        <begin position="1"/>
        <end position="26"/>
    </location>
</feature>
<reference evidence="2" key="1">
    <citation type="submission" date="2023-05" db="EMBL/GenBank/DDBJ databases">
        <authorList>
            <person name="Stuckert A."/>
        </authorList>
    </citation>
    <scope>NUCLEOTIDE SEQUENCE</scope>
</reference>
<feature type="compositionally biased region" description="Basic and acidic residues" evidence="1">
    <location>
        <begin position="13"/>
        <end position="26"/>
    </location>
</feature>
<protein>
    <submittedName>
        <fullName evidence="2">Uncharacterized protein</fullName>
    </submittedName>
</protein>
<name>A0ABN9FKU5_9NEOB</name>
<evidence type="ECO:0000256" key="1">
    <source>
        <dbReference type="SAM" id="MobiDB-lite"/>
    </source>
</evidence>
<keyword evidence="3" id="KW-1185">Reference proteome</keyword>
<gene>
    <name evidence="2" type="ORF">SPARVUS_LOCUS12148847</name>
</gene>
<comment type="caution">
    <text evidence="2">The sequence shown here is derived from an EMBL/GenBank/DDBJ whole genome shotgun (WGS) entry which is preliminary data.</text>
</comment>
<dbReference type="Proteomes" id="UP001162483">
    <property type="component" value="Unassembled WGS sequence"/>
</dbReference>
<dbReference type="EMBL" id="CATNWA010016987">
    <property type="protein sequence ID" value="CAI9596931.1"/>
    <property type="molecule type" value="Genomic_DNA"/>
</dbReference>
<evidence type="ECO:0000313" key="2">
    <source>
        <dbReference type="EMBL" id="CAI9596931.1"/>
    </source>
</evidence>
<accession>A0ABN9FKU5</accession>
<evidence type="ECO:0000313" key="3">
    <source>
        <dbReference type="Proteomes" id="UP001162483"/>
    </source>
</evidence>
<sequence>MRGPGYSNNIRKVLSERERDRDEGTGKDCITCLCLSVLEN</sequence>
<proteinExistence type="predicted"/>